<dbReference type="OrthoDB" id="3928876at2759"/>
<gene>
    <name evidence="3" type="ORF">B9Z65_6079</name>
</gene>
<dbReference type="Proteomes" id="UP000243723">
    <property type="component" value="Unassembled WGS sequence"/>
</dbReference>
<evidence type="ECO:0000313" key="4">
    <source>
        <dbReference type="Proteomes" id="UP000243723"/>
    </source>
</evidence>
<accession>A0A2P8A7K7</accession>
<evidence type="ECO:0000256" key="1">
    <source>
        <dbReference type="SAM" id="MobiDB-lite"/>
    </source>
</evidence>
<dbReference type="STRING" id="40998.A0A2P8A7K7"/>
<feature type="transmembrane region" description="Helical" evidence="2">
    <location>
        <begin position="78"/>
        <end position="105"/>
    </location>
</feature>
<proteinExistence type="predicted"/>
<keyword evidence="4" id="KW-1185">Reference proteome</keyword>
<comment type="caution">
    <text evidence="3">The sequence shown here is derived from an EMBL/GenBank/DDBJ whole genome shotgun (WGS) entry which is preliminary data.</text>
</comment>
<protein>
    <submittedName>
        <fullName evidence="3">Sulfate permease 2</fullName>
    </submittedName>
</protein>
<evidence type="ECO:0000256" key="2">
    <source>
        <dbReference type="SAM" id="Phobius"/>
    </source>
</evidence>
<dbReference type="AlphaFoldDB" id="A0A2P8A7K7"/>
<keyword evidence="2" id="KW-1133">Transmembrane helix</keyword>
<keyword evidence="2" id="KW-0812">Transmembrane</keyword>
<reference evidence="3 4" key="1">
    <citation type="submission" date="2017-05" db="EMBL/GenBank/DDBJ databases">
        <title>Draft genome sequence of Elsinoe australis.</title>
        <authorList>
            <person name="Cheng Q."/>
        </authorList>
    </citation>
    <scope>NUCLEOTIDE SEQUENCE [LARGE SCALE GENOMIC DNA]</scope>
    <source>
        <strain evidence="3 4">NL1</strain>
    </source>
</reference>
<feature type="transmembrane region" description="Helical" evidence="2">
    <location>
        <begin position="50"/>
        <end position="71"/>
    </location>
</feature>
<dbReference type="Pfam" id="PF16015">
    <property type="entry name" value="Promethin"/>
    <property type="match status" value="1"/>
</dbReference>
<sequence length="301" mass="31256">MASAILSKVDGLGASIAAKGKGLLDSFFPPEKRAELLARIKAFVLKNPKISAFLLTNVALTGGPLALFAIFTITVIVFALIVALVVALLAAVAFTLFAVGVALVILFPTVFFTTLTATFLFLWGLGGYYIFKWFNKTDAPGAKGDTIGDKLNSLTGNNLNFVMDNAREGWVERQLGESHKDWKAPSPHHAPPQKQPANGTSSTNGTPKKQTAHHEDSATTSGSDAKKRTDSPVNGVKSGADGVKKNLNTDNASNAVNGVTKNAGVGDVGDKVKSGPRKLTQAPGNVKGTAVGGLGGATGLT</sequence>
<feature type="compositionally biased region" description="Gly residues" evidence="1">
    <location>
        <begin position="290"/>
        <end position="301"/>
    </location>
</feature>
<organism evidence="3 4">
    <name type="scientific">Elsinoe australis</name>
    <dbReference type="NCBI Taxonomy" id="40998"/>
    <lineage>
        <taxon>Eukaryota</taxon>
        <taxon>Fungi</taxon>
        <taxon>Dikarya</taxon>
        <taxon>Ascomycota</taxon>
        <taxon>Pezizomycotina</taxon>
        <taxon>Dothideomycetes</taxon>
        <taxon>Dothideomycetidae</taxon>
        <taxon>Myriangiales</taxon>
        <taxon>Elsinoaceae</taxon>
        <taxon>Elsinoe</taxon>
    </lineage>
</organism>
<evidence type="ECO:0000313" key="3">
    <source>
        <dbReference type="EMBL" id="PSK56455.1"/>
    </source>
</evidence>
<name>A0A2P8A7K7_9PEZI</name>
<feature type="region of interest" description="Disordered" evidence="1">
    <location>
        <begin position="176"/>
        <end position="301"/>
    </location>
</feature>
<feature type="compositionally biased region" description="Polar residues" evidence="1">
    <location>
        <begin position="246"/>
        <end position="260"/>
    </location>
</feature>
<feature type="compositionally biased region" description="Polar residues" evidence="1">
    <location>
        <begin position="195"/>
        <end position="209"/>
    </location>
</feature>
<dbReference type="EMBL" id="NHZQ01000060">
    <property type="protein sequence ID" value="PSK56455.1"/>
    <property type="molecule type" value="Genomic_DNA"/>
</dbReference>
<keyword evidence="2" id="KW-0472">Membrane</keyword>
<feature type="transmembrane region" description="Helical" evidence="2">
    <location>
        <begin position="111"/>
        <end position="131"/>
    </location>
</feature>